<reference evidence="1" key="1">
    <citation type="submission" date="2020-12" db="EMBL/GenBank/DDBJ databases">
        <title>Ramlibacter sp. nov., isolated from a freshwater alga, Cryptomonas.</title>
        <authorList>
            <person name="Kim H.M."/>
            <person name="Jeon C.O."/>
        </authorList>
    </citation>
    <scope>NUCLEOTIDE SEQUENCE</scope>
    <source>
        <strain evidence="1">CrO1</strain>
    </source>
</reference>
<comment type="caution">
    <text evidence="1">The sequence shown here is derived from an EMBL/GenBank/DDBJ whole genome shotgun (WGS) entry which is preliminary data.</text>
</comment>
<dbReference type="EMBL" id="JAEDAO010000001">
    <property type="protein sequence ID" value="MBK0393960.1"/>
    <property type="molecule type" value="Genomic_DNA"/>
</dbReference>
<dbReference type="Proteomes" id="UP000617041">
    <property type="component" value="Unassembled WGS sequence"/>
</dbReference>
<sequence length="136" mass="14868">MPDLVLCLLPDAYELRLDGEVVSRLEGGAAVLLPAAGDRLREAGIEMAIERSEDWLMPFARRLHSLELRLHDPCGRARALSGVDGGLTVEQVEAEFSRMHEAVARGQASDPERVADVVLLRELAHHGALSRIVSQP</sequence>
<proteinExistence type="predicted"/>
<gene>
    <name evidence="1" type="ORF">I8E28_15270</name>
</gene>
<accession>A0A934Q2P8</accession>
<dbReference type="RefSeq" id="WP_200788919.1">
    <property type="nucleotide sequence ID" value="NZ_JAEDAO010000001.1"/>
</dbReference>
<evidence type="ECO:0000313" key="2">
    <source>
        <dbReference type="Proteomes" id="UP000617041"/>
    </source>
</evidence>
<organism evidence="1 2">
    <name type="scientific">Ramlibacter algicola</name>
    <dbReference type="NCBI Taxonomy" id="2795217"/>
    <lineage>
        <taxon>Bacteria</taxon>
        <taxon>Pseudomonadati</taxon>
        <taxon>Pseudomonadota</taxon>
        <taxon>Betaproteobacteria</taxon>
        <taxon>Burkholderiales</taxon>
        <taxon>Comamonadaceae</taxon>
        <taxon>Ramlibacter</taxon>
    </lineage>
</organism>
<keyword evidence="2" id="KW-1185">Reference proteome</keyword>
<protein>
    <submittedName>
        <fullName evidence="1">Uncharacterized protein</fullName>
    </submittedName>
</protein>
<dbReference type="AlphaFoldDB" id="A0A934Q2P8"/>
<evidence type="ECO:0000313" key="1">
    <source>
        <dbReference type="EMBL" id="MBK0393960.1"/>
    </source>
</evidence>
<name>A0A934Q2P8_9BURK</name>